<dbReference type="EMBL" id="JAOJ01000003">
    <property type="protein sequence ID" value="EUA66576.1"/>
    <property type="molecule type" value="Genomic_DNA"/>
</dbReference>
<organism evidence="1 2">
    <name type="scientific">Mycobacteroides abscessus subsp. bolletii 1513</name>
    <dbReference type="NCBI Taxonomy" id="1299321"/>
    <lineage>
        <taxon>Bacteria</taxon>
        <taxon>Bacillati</taxon>
        <taxon>Actinomycetota</taxon>
        <taxon>Actinomycetes</taxon>
        <taxon>Mycobacteriales</taxon>
        <taxon>Mycobacteriaceae</taxon>
        <taxon>Mycobacteroides</taxon>
        <taxon>Mycobacteroides abscessus</taxon>
    </lineage>
</organism>
<dbReference type="AlphaFoldDB" id="X8DER5"/>
<comment type="caution">
    <text evidence="1">The sequence shown here is derived from an EMBL/GenBank/DDBJ whole genome shotgun (WGS) entry which is preliminary data.</text>
</comment>
<sequence length="78" mass="8541">MEEISTAAAAALGVTIHDDDKFARKAERLLAEIEGKQLTASDKIQMAGVYAALSQRYTMARLAPPRTKSQYDAPFRPS</sequence>
<name>X8DER5_9MYCO</name>
<dbReference type="PATRIC" id="fig|1299321.3.peg.3969"/>
<gene>
    <name evidence="1" type="ORF">I540_4123</name>
</gene>
<protein>
    <submittedName>
        <fullName evidence="1">Uncharacterized protein</fullName>
    </submittedName>
</protein>
<proteinExistence type="predicted"/>
<dbReference type="Proteomes" id="UP000023351">
    <property type="component" value="Unassembled WGS sequence"/>
</dbReference>
<accession>X8DER5</accession>
<evidence type="ECO:0000313" key="2">
    <source>
        <dbReference type="Proteomes" id="UP000023351"/>
    </source>
</evidence>
<evidence type="ECO:0000313" key="1">
    <source>
        <dbReference type="EMBL" id="EUA66576.1"/>
    </source>
</evidence>
<reference evidence="1 2" key="1">
    <citation type="submission" date="2013-12" db="EMBL/GenBank/DDBJ databases">
        <authorList>
            <person name="Zelazny A."/>
            <person name="Olivier K."/>
            <person name="Holland S."/>
            <person name="Lenaerts A."/>
            <person name="Ordway D."/>
            <person name="DeGroote M.A."/>
            <person name="Parker T."/>
            <person name="Sizemore C."/>
            <person name="Tallon L.J."/>
            <person name="Sadzewicz L.K."/>
            <person name="Sengamalay N."/>
            <person name="Fraser C.M."/>
            <person name="Hine E."/>
            <person name="Shefchek K.A."/>
            <person name="Das S.P."/>
            <person name="Tettelin H."/>
        </authorList>
    </citation>
    <scope>NUCLEOTIDE SEQUENCE [LARGE SCALE GENOMIC DNA]</scope>
    <source>
        <strain evidence="1 2">1513</strain>
    </source>
</reference>